<dbReference type="AlphaFoldDB" id="A0A2R6PVH1"/>
<accession>A0A2R6PVH1</accession>
<keyword evidence="8" id="KW-1185">Reference proteome</keyword>
<dbReference type="GO" id="GO:0016020">
    <property type="term" value="C:membrane"/>
    <property type="evidence" value="ECO:0007669"/>
    <property type="project" value="UniProtKB-SubCell"/>
</dbReference>
<feature type="transmembrane region" description="Helical" evidence="6">
    <location>
        <begin position="102"/>
        <end position="120"/>
    </location>
</feature>
<evidence type="ECO:0000313" key="7">
    <source>
        <dbReference type="EMBL" id="PSR97082.1"/>
    </source>
</evidence>
<gene>
    <name evidence="7" type="ORF">PHLCEN_2v4363</name>
</gene>
<dbReference type="InterPro" id="IPR036259">
    <property type="entry name" value="MFS_trans_sf"/>
</dbReference>
<comment type="subcellular location">
    <subcellularLocation>
        <location evidence="1">Membrane</location>
        <topology evidence="1">Multi-pass membrane protein</topology>
    </subcellularLocation>
</comment>
<evidence type="ECO:0000256" key="3">
    <source>
        <dbReference type="ARBA" id="ARBA00022692"/>
    </source>
</evidence>
<feature type="transmembrane region" description="Helical" evidence="6">
    <location>
        <begin position="132"/>
        <end position="150"/>
    </location>
</feature>
<dbReference type="SUPFAM" id="SSF103473">
    <property type="entry name" value="MFS general substrate transporter"/>
    <property type="match status" value="1"/>
</dbReference>
<sequence length="324" mass="36226">MSSPVTPVEEEEIFMEISPHKDEDAEKWSRTSDPTVENTVYTIDVKEEKRLVRRIDLRLMPASVVIYLLSFIDRSNIGNAKILNSATHDSLAQTLHISEQQYLVALMIYLVAYIVFETPSNYMLKKFRPSRWIALLIFSWGVMTMALGGVHNFGGLLATRFLLGLFEAGLYPGGAFGGVIAFGVGRMNHVMGLQACRWLFIIEGAPSVACAGCVFFFFPDFPETAKWLSAEDRQLAIKRIKGVASLGHAKITWKEAKETLTDWRLYLHYLIFISVCVQFSSISFFTPTIVSGLGYEGLKAQLFRHGATLCHRLGGKYHPGLASG</sequence>
<evidence type="ECO:0000313" key="8">
    <source>
        <dbReference type="Proteomes" id="UP000186601"/>
    </source>
</evidence>
<keyword evidence="2" id="KW-0813">Transport</keyword>
<keyword evidence="5 6" id="KW-0472">Membrane</keyword>
<dbReference type="InterPro" id="IPR011701">
    <property type="entry name" value="MFS"/>
</dbReference>
<reference evidence="7 8" key="1">
    <citation type="submission" date="2018-02" db="EMBL/GenBank/DDBJ databases">
        <title>Genome sequence of the basidiomycete white-rot fungus Phlebia centrifuga.</title>
        <authorList>
            <person name="Granchi Z."/>
            <person name="Peng M."/>
            <person name="de Vries R.P."/>
            <person name="Hilden K."/>
            <person name="Makela M.R."/>
            <person name="Grigoriev I."/>
            <person name="Riley R."/>
        </authorList>
    </citation>
    <scope>NUCLEOTIDE SEQUENCE [LARGE SCALE GENOMIC DNA]</scope>
    <source>
        <strain evidence="7 8">FBCC195</strain>
    </source>
</reference>
<dbReference type="STRING" id="98765.A0A2R6PVH1"/>
<proteinExistence type="predicted"/>
<feature type="transmembrane region" description="Helical" evidence="6">
    <location>
        <begin position="266"/>
        <end position="295"/>
    </location>
</feature>
<name>A0A2R6PVH1_9APHY</name>
<evidence type="ECO:0000256" key="5">
    <source>
        <dbReference type="ARBA" id="ARBA00023136"/>
    </source>
</evidence>
<keyword evidence="3 6" id="KW-0812">Transmembrane</keyword>
<dbReference type="Gene3D" id="1.20.1250.20">
    <property type="entry name" value="MFS general substrate transporter like domains"/>
    <property type="match status" value="2"/>
</dbReference>
<protein>
    <submittedName>
        <fullName evidence="7">Uncharacterized protein</fullName>
    </submittedName>
</protein>
<organism evidence="7 8">
    <name type="scientific">Hermanssonia centrifuga</name>
    <dbReference type="NCBI Taxonomy" id="98765"/>
    <lineage>
        <taxon>Eukaryota</taxon>
        <taxon>Fungi</taxon>
        <taxon>Dikarya</taxon>
        <taxon>Basidiomycota</taxon>
        <taxon>Agaricomycotina</taxon>
        <taxon>Agaricomycetes</taxon>
        <taxon>Polyporales</taxon>
        <taxon>Meruliaceae</taxon>
        <taxon>Hermanssonia</taxon>
    </lineage>
</organism>
<evidence type="ECO:0000256" key="1">
    <source>
        <dbReference type="ARBA" id="ARBA00004141"/>
    </source>
</evidence>
<evidence type="ECO:0000256" key="4">
    <source>
        <dbReference type="ARBA" id="ARBA00022989"/>
    </source>
</evidence>
<dbReference type="OrthoDB" id="2985014at2759"/>
<feature type="transmembrane region" description="Helical" evidence="6">
    <location>
        <begin position="196"/>
        <end position="218"/>
    </location>
</feature>
<comment type="caution">
    <text evidence="7">The sequence shown here is derived from an EMBL/GenBank/DDBJ whole genome shotgun (WGS) entry which is preliminary data.</text>
</comment>
<dbReference type="EMBL" id="MLYV02000445">
    <property type="protein sequence ID" value="PSR97082.1"/>
    <property type="molecule type" value="Genomic_DNA"/>
</dbReference>
<evidence type="ECO:0000256" key="2">
    <source>
        <dbReference type="ARBA" id="ARBA00022448"/>
    </source>
</evidence>
<dbReference type="PANTHER" id="PTHR43791:SF49">
    <property type="entry name" value="TRANSPORTER, PUTATIVE (AFU_ORTHOLOGUE AFUA_4G04250)-RELATED"/>
    <property type="match status" value="1"/>
</dbReference>
<dbReference type="Proteomes" id="UP000186601">
    <property type="component" value="Unassembled WGS sequence"/>
</dbReference>
<dbReference type="GO" id="GO:0022857">
    <property type="term" value="F:transmembrane transporter activity"/>
    <property type="evidence" value="ECO:0007669"/>
    <property type="project" value="InterPro"/>
</dbReference>
<dbReference type="Pfam" id="PF07690">
    <property type="entry name" value="MFS_1"/>
    <property type="match status" value="1"/>
</dbReference>
<feature type="transmembrane region" description="Helical" evidence="6">
    <location>
        <begin position="162"/>
        <end position="184"/>
    </location>
</feature>
<dbReference type="PANTHER" id="PTHR43791">
    <property type="entry name" value="PERMEASE-RELATED"/>
    <property type="match status" value="1"/>
</dbReference>
<keyword evidence="4 6" id="KW-1133">Transmembrane helix</keyword>
<evidence type="ECO:0000256" key="6">
    <source>
        <dbReference type="SAM" id="Phobius"/>
    </source>
</evidence>